<comment type="caution">
    <text evidence="11">The sequence shown here is derived from an EMBL/GenBank/DDBJ whole genome shotgun (WGS) entry which is preliminary data.</text>
</comment>
<name>A0ABR6VGF7_9FIRM</name>
<keyword evidence="12" id="KW-1185">Reference proteome</keyword>
<feature type="transmembrane region" description="Helical" evidence="10">
    <location>
        <begin position="125"/>
        <end position="146"/>
    </location>
</feature>
<feature type="transmembrane region" description="Helical" evidence="10">
    <location>
        <begin position="41"/>
        <end position="64"/>
    </location>
</feature>
<evidence type="ECO:0000256" key="7">
    <source>
        <dbReference type="ARBA" id="ARBA00022989"/>
    </source>
</evidence>
<feature type="transmembrane region" description="Helical" evidence="10">
    <location>
        <begin position="246"/>
        <end position="268"/>
    </location>
</feature>
<keyword evidence="5" id="KW-1003">Cell membrane</keyword>
<dbReference type="RefSeq" id="WP_186502510.1">
    <property type="nucleotide sequence ID" value="NZ_JACOGK010000007.1"/>
</dbReference>
<dbReference type="EMBL" id="JACOGK010000007">
    <property type="protein sequence ID" value="MBC3536354.1"/>
    <property type="molecule type" value="Genomic_DNA"/>
</dbReference>
<feature type="transmembrane region" description="Helical" evidence="10">
    <location>
        <begin position="187"/>
        <end position="206"/>
    </location>
</feature>
<feature type="transmembrane region" description="Helical" evidence="10">
    <location>
        <begin position="406"/>
        <end position="430"/>
    </location>
</feature>
<keyword evidence="8 10" id="KW-0472">Membrane</keyword>
<feature type="transmembrane region" description="Helical" evidence="10">
    <location>
        <begin position="9"/>
        <end position="29"/>
    </location>
</feature>
<dbReference type="NCBIfam" id="TIGR00797">
    <property type="entry name" value="matE"/>
    <property type="match status" value="1"/>
</dbReference>
<evidence type="ECO:0000256" key="4">
    <source>
        <dbReference type="ARBA" id="ARBA00022448"/>
    </source>
</evidence>
<evidence type="ECO:0000256" key="10">
    <source>
        <dbReference type="SAM" id="Phobius"/>
    </source>
</evidence>
<evidence type="ECO:0000256" key="9">
    <source>
        <dbReference type="ARBA" id="ARBA00023251"/>
    </source>
</evidence>
<keyword evidence="6 10" id="KW-0812">Transmembrane</keyword>
<gene>
    <name evidence="11" type="ORF">H8J70_03690</name>
</gene>
<organism evidence="11 12">
    <name type="scientific">Megasphaera hominis</name>
    <dbReference type="NCBI Taxonomy" id="159836"/>
    <lineage>
        <taxon>Bacteria</taxon>
        <taxon>Bacillati</taxon>
        <taxon>Bacillota</taxon>
        <taxon>Negativicutes</taxon>
        <taxon>Veillonellales</taxon>
        <taxon>Veillonellaceae</taxon>
        <taxon>Megasphaera</taxon>
    </lineage>
</organism>
<reference evidence="11 12" key="1">
    <citation type="submission" date="2020-08" db="EMBL/GenBank/DDBJ databases">
        <authorList>
            <person name="Liu C."/>
            <person name="Sun Q."/>
        </authorList>
    </citation>
    <scope>NUCLEOTIDE SEQUENCE [LARGE SCALE GENOMIC DNA]</scope>
    <source>
        <strain evidence="11 12">NSJ-59</strain>
    </source>
</reference>
<feature type="transmembrane region" description="Helical" evidence="10">
    <location>
        <begin position="307"/>
        <end position="336"/>
    </location>
</feature>
<protein>
    <recommendedName>
        <fullName evidence="3">Multidrug export protein MepA</fullName>
    </recommendedName>
</protein>
<proteinExistence type="inferred from homology"/>
<dbReference type="Proteomes" id="UP000606870">
    <property type="component" value="Unassembled WGS sequence"/>
</dbReference>
<evidence type="ECO:0000256" key="5">
    <source>
        <dbReference type="ARBA" id="ARBA00022475"/>
    </source>
</evidence>
<keyword evidence="7 10" id="KW-1133">Transmembrane helix</keyword>
<feature type="transmembrane region" description="Helical" evidence="10">
    <location>
        <begin position="377"/>
        <end position="400"/>
    </location>
</feature>
<dbReference type="InterPro" id="IPR048279">
    <property type="entry name" value="MdtK-like"/>
</dbReference>
<evidence type="ECO:0000256" key="1">
    <source>
        <dbReference type="ARBA" id="ARBA00004651"/>
    </source>
</evidence>
<accession>A0ABR6VGF7</accession>
<feature type="transmembrane region" description="Helical" evidence="10">
    <location>
        <begin position="158"/>
        <end position="181"/>
    </location>
</feature>
<dbReference type="PANTHER" id="PTHR43823">
    <property type="entry name" value="SPORULATION PROTEIN YKVU"/>
    <property type="match status" value="1"/>
</dbReference>
<dbReference type="InterPro" id="IPR045070">
    <property type="entry name" value="MATE_MepA-like"/>
</dbReference>
<dbReference type="InterPro" id="IPR051327">
    <property type="entry name" value="MATE_MepA_subfamily"/>
</dbReference>
<keyword evidence="4" id="KW-0813">Transport</keyword>
<evidence type="ECO:0000313" key="12">
    <source>
        <dbReference type="Proteomes" id="UP000606870"/>
    </source>
</evidence>
<feature type="transmembrane region" description="Helical" evidence="10">
    <location>
        <begin position="274"/>
        <end position="295"/>
    </location>
</feature>
<keyword evidence="9" id="KW-0046">Antibiotic resistance</keyword>
<evidence type="ECO:0000256" key="3">
    <source>
        <dbReference type="ARBA" id="ARBA00022106"/>
    </source>
</evidence>
<comment type="subcellular location">
    <subcellularLocation>
        <location evidence="1">Cell membrane</location>
        <topology evidence="1">Multi-pass membrane protein</topology>
    </subcellularLocation>
</comment>
<feature type="transmembrane region" description="Helical" evidence="10">
    <location>
        <begin position="342"/>
        <end position="365"/>
    </location>
</feature>
<dbReference type="InterPro" id="IPR002528">
    <property type="entry name" value="MATE_fam"/>
</dbReference>
<evidence type="ECO:0000256" key="8">
    <source>
        <dbReference type="ARBA" id="ARBA00023136"/>
    </source>
</evidence>
<comment type="similarity">
    <text evidence="2">Belongs to the multi antimicrobial extrusion (MATE) (TC 2.A.66.1) family. MepA subfamily.</text>
</comment>
<dbReference type="Pfam" id="PF01554">
    <property type="entry name" value="MatE"/>
    <property type="match status" value="2"/>
</dbReference>
<dbReference type="PANTHER" id="PTHR43823:SF3">
    <property type="entry name" value="MULTIDRUG EXPORT PROTEIN MEPA"/>
    <property type="match status" value="1"/>
</dbReference>
<evidence type="ECO:0000256" key="2">
    <source>
        <dbReference type="ARBA" id="ARBA00008417"/>
    </source>
</evidence>
<evidence type="ECO:0000313" key="11">
    <source>
        <dbReference type="EMBL" id="MBC3536354.1"/>
    </source>
</evidence>
<feature type="transmembrane region" description="Helical" evidence="10">
    <location>
        <begin position="85"/>
        <end position="105"/>
    </location>
</feature>
<sequence length="454" mass="48604">MLELPVRHLITSLAIPSIISMLCTSFYNMADTFFVSKIDTAATAAVGVTFASMAIMQALAFFFGMGSGNAVSRLLGAGKRDAAHGMISTSFFYAFCCGLVVALGGNFFVSDIAVLTGSTPTILPYAIQYLSVILWGAPVMMCSLLMNNHLRFQGSSSLGMIGIMAGGFLNVLLDPLFIFYFHQGVAGAAYATVLSQIVSFCILFCMTRRGGNIPFRLRDVHPSWPVFKEIVAGGAPSLTRQGTTSVATICLNVAAGAYGDAAIAAMSIVTRLSFFAAAVIIGFGQGFQPVCGFSYGARKFSRLRQGFSFAVTFGTTFACVVSVVAFLFASSIIALFRDDPAVISIGIWALRCQCVTFPFTALVVITNMTLQTTRHTLGAMVVAAGRSGIFLIPALLLLPYFFGLAGLVWCQSLSDILAFILAFFLIRLFFKEIPKTDMVLQKTVTEPQLAAGRK</sequence>
<evidence type="ECO:0000256" key="6">
    <source>
        <dbReference type="ARBA" id="ARBA00022692"/>
    </source>
</evidence>
<dbReference type="CDD" id="cd13143">
    <property type="entry name" value="MATE_MepA_like"/>
    <property type="match status" value="1"/>
</dbReference>
<dbReference type="PIRSF" id="PIRSF006603">
    <property type="entry name" value="DinF"/>
    <property type="match status" value="1"/>
</dbReference>